<dbReference type="EMBL" id="KZ821619">
    <property type="protein sequence ID" value="PYH71035.1"/>
    <property type="molecule type" value="Genomic_DNA"/>
</dbReference>
<dbReference type="RefSeq" id="XP_025564829.1">
    <property type="nucleotide sequence ID" value="XM_025702152.1"/>
</dbReference>
<dbReference type="GeneID" id="37206744"/>
<keyword evidence="2" id="KW-1185">Reference proteome</keyword>
<gene>
    <name evidence="1" type="ORF">BO88DRAFT_242398</name>
</gene>
<accession>A0A319BE91</accession>
<protein>
    <submittedName>
        <fullName evidence="1">Uncharacterized protein</fullName>
    </submittedName>
</protein>
<evidence type="ECO:0000313" key="2">
    <source>
        <dbReference type="Proteomes" id="UP000248405"/>
    </source>
</evidence>
<dbReference type="OrthoDB" id="4498459at2759"/>
<reference evidence="1" key="1">
    <citation type="submission" date="2016-12" db="EMBL/GenBank/DDBJ databases">
        <title>The genomes of Aspergillus section Nigri reveals drivers in fungal speciation.</title>
        <authorList>
            <consortium name="DOE Joint Genome Institute"/>
            <person name="Vesth T.C."/>
            <person name="Nybo J."/>
            <person name="Theobald S."/>
            <person name="Brandl J."/>
            <person name="Frisvad J.C."/>
            <person name="Nielsen K.F."/>
            <person name="Lyhne E.K."/>
            <person name="Kogle M.E."/>
            <person name="Kuo A."/>
            <person name="Riley R."/>
            <person name="Clum A."/>
            <person name="Nolan M."/>
            <person name="Lipzen A."/>
            <person name="Salamov A."/>
            <person name="Henrissat B."/>
            <person name="Wiebenga A."/>
            <person name="De Vries R.P."/>
            <person name="Grigoriev I.V."/>
            <person name="Mortensen U.H."/>
            <person name="Andersen M.R."/>
            <person name="Baker S.E."/>
        </authorList>
    </citation>
    <scope>NUCLEOTIDE SEQUENCE [LARGE SCALE GENOMIC DNA]</scope>
    <source>
        <strain evidence="1">CBS 113365</strain>
    </source>
</reference>
<proteinExistence type="predicted"/>
<organism evidence="1 2">
    <name type="scientific">Aspergillus vadensis (strain CBS 113365 / IMI 142717 / IBT 24658)</name>
    <dbReference type="NCBI Taxonomy" id="1448311"/>
    <lineage>
        <taxon>Eukaryota</taxon>
        <taxon>Fungi</taxon>
        <taxon>Dikarya</taxon>
        <taxon>Ascomycota</taxon>
        <taxon>Pezizomycotina</taxon>
        <taxon>Eurotiomycetes</taxon>
        <taxon>Eurotiomycetidae</taxon>
        <taxon>Eurotiales</taxon>
        <taxon>Aspergillaceae</taxon>
        <taxon>Aspergillus</taxon>
        <taxon>Aspergillus subgen. Circumdati</taxon>
    </lineage>
</organism>
<sequence>MNPLTSSPTEVCLGVAVDHRIRSLFKPIRIQTQVRMQGDDSHAQLLETLARERTDRYISKDEIDITLELSGPQTVGGVTVVLQQPARFHPYSEGLEAVLDYSATFSTIDEAFSAVSCGSISIRSSTLSLIDSLPYVGPDDDLSSEEKLRVRRVTSHIIIRKDPDVLLCMWRQAEDHEITREMSKFRSLGVGRDFDRPTVTLRPGSVAERVNSFHPSFAINYNPYDSCFRQLLLLNVAKACRVYEGTWNEEEWMNDLKKRCRDEAKAGISITPYC</sequence>
<dbReference type="Proteomes" id="UP000248405">
    <property type="component" value="Unassembled WGS sequence"/>
</dbReference>
<dbReference type="AlphaFoldDB" id="A0A319BE91"/>
<evidence type="ECO:0000313" key="1">
    <source>
        <dbReference type="EMBL" id="PYH71035.1"/>
    </source>
</evidence>
<name>A0A319BE91_ASPVC</name>